<dbReference type="Pfam" id="PF00089">
    <property type="entry name" value="Trypsin"/>
    <property type="match status" value="1"/>
</dbReference>
<evidence type="ECO:0000313" key="13">
    <source>
        <dbReference type="Proteomes" id="UP000694843"/>
    </source>
</evidence>
<reference evidence="14" key="1">
    <citation type="submission" date="2025-08" db="UniProtKB">
        <authorList>
            <consortium name="RefSeq"/>
        </authorList>
    </citation>
    <scope>IDENTIFICATION</scope>
    <source>
        <tissue evidence="14">Whole organism</tissue>
    </source>
</reference>
<dbReference type="InterPro" id="IPR001254">
    <property type="entry name" value="Trypsin_dom"/>
</dbReference>
<dbReference type="OrthoDB" id="5565075at2759"/>
<dbReference type="GO" id="GO:0004252">
    <property type="term" value="F:serine-type endopeptidase activity"/>
    <property type="evidence" value="ECO:0007669"/>
    <property type="project" value="InterPro"/>
</dbReference>
<dbReference type="PROSITE" id="PS00134">
    <property type="entry name" value="TRYPSIN_HIS"/>
    <property type="match status" value="1"/>
</dbReference>
<evidence type="ECO:0000256" key="5">
    <source>
        <dbReference type="ARBA" id="ARBA00022820"/>
    </source>
</evidence>
<dbReference type="EC" id="3.4.21.84" evidence="9"/>
<keyword evidence="6 10" id="KW-0720">Serine protease</keyword>
<evidence type="ECO:0000256" key="4">
    <source>
        <dbReference type="ARBA" id="ARBA00022801"/>
    </source>
</evidence>
<dbReference type="PANTHER" id="PTHR24252">
    <property type="entry name" value="ACROSIN-RELATED"/>
    <property type="match status" value="1"/>
</dbReference>
<dbReference type="InterPro" id="IPR001314">
    <property type="entry name" value="Peptidase_S1A"/>
</dbReference>
<keyword evidence="1" id="KW-0768">Sushi</keyword>
<keyword evidence="13" id="KW-1185">Reference proteome</keyword>
<dbReference type="GeneID" id="108677612"/>
<keyword evidence="3 11" id="KW-0732">Signal</keyword>
<accession>A0A8B7P5M5</accession>
<evidence type="ECO:0000313" key="14">
    <source>
        <dbReference type="RefSeq" id="XP_018021353.1"/>
    </source>
</evidence>
<dbReference type="RefSeq" id="XP_018021353.1">
    <property type="nucleotide sequence ID" value="XM_018165864.2"/>
</dbReference>
<dbReference type="Gene3D" id="2.40.10.10">
    <property type="entry name" value="Trypsin-like serine proteases"/>
    <property type="match status" value="2"/>
</dbReference>
<feature type="signal peptide" evidence="11">
    <location>
        <begin position="1"/>
        <end position="17"/>
    </location>
</feature>
<evidence type="ECO:0000256" key="1">
    <source>
        <dbReference type="ARBA" id="ARBA00022659"/>
    </source>
</evidence>
<dbReference type="InterPro" id="IPR033116">
    <property type="entry name" value="TRYPSIN_SER"/>
</dbReference>
<dbReference type="PANTHER" id="PTHR24252:SF7">
    <property type="entry name" value="HYALIN"/>
    <property type="match status" value="1"/>
</dbReference>
<dbReference type="InterPro" id="IPR018114">
    <property type="entry name" value="TRYPSIN_HIS"/>
</dbReference>
<evidence type="ECO:0000256" key="11">
    <source>
        <dbReference type="SAM" id="SignalP"/>
    </source>
</evidence>
<dbReference type="InterPro" id="IPR043504">
    <property type="entry name" value="Peptidase_S1_PA_chymotrypsin"/>
</dbReference>
<gene>
    <name evidence="14" type="primary">LOC108677612</name>
</gene>
<sequence>MKTFVLLSVIAFAAVLGNPAANTEWRWKPRMPTLSSNPRALPLHKFVERHVRKPFVPGTKAVAGCGPTKDASRIVGGTEAVPHSFPWQVALFIDDAYFCGGSLISDEWVLTAGHCLDGAQSVEVVAGAHNIREAEPSQVTITSTNLKVHEDYGSILLRNDIAILKLPSPITFNEFIAPVCLPTRSDAILPAGTSVTASGWGKTRDNSLSISDVLNESTNDVITDSDCEVYYGSTINGGVVCTDTTGGHGTCNGDSGGPLNYRTGGVTVTRGVTSFVSSSGCAAGLPDGFTRVIYHLDWIETNTGIIIDN</sequence>
<organism evidence="13 14">
    <name type="scientific">Hyalella azteca</name>
    <name type="common">Amphipod</name>
    <dbReference type="NCBI Taxonomy" id="294128"/>
    <lineage>
        <taxon>Eukaryota</taxon>
        <taxon>Metazoa</taxon>
        <taxon>Ecdysozoa</taxon>
        <taxon>Arthropoda</taxon>
        <taxon>Crustacea</taxon>
        <taxon>Multicrustacea</taxon>
        <taxon>Malacostraca</taxon>
        <taxon>Eumalacostraca</taxon>
        <taxon>Peracarida</taxon>
        <taxon>Amphipoda</taxon>
        <taxon>Senticaudata</taxon>
        <taxon>Talitrida</taxon>
        <taxon>Talitroidea</taxon>
        <taxon>Hyalellidae</taxon>
        <taxon>Hyalella</taxon>
    </lineage>
</organism>
<evidence type="ECO:0000259" key="12">
    <source>
        <dbReference type="PROSITE" id="PS50240"/>
    </source>
</evidence>
<evidence type="ECO:0000256" key="10">
    <source>
        <dbReference type="RuleBase" id="RU363034"/>
    </source>
</evidence>
<keyword evidence="4 10" id="KW-0378">Hydrolase</keyword>
<dbReference type="PRINTS" id="PR00722">
    <property type="entry name" value="CHYMOTRYPSIN"/>
</dbReference>
<keyword evidence="2 10" id="KW-0645">Protease</keyword>
<dbReference type="SMART" id="SM00020">
    <property type="entry name" value="Tryp_SPc"/>
    <property type="match status" value="1"/>
</dbReference>
<dbReference type="AlphaFoldDB" id="A0A8B7P5M5"/>
<dbReference type="PROSITE" id="PS50240">
    <property type="entry name" value="TRYPSIN_DOM"/>
    <property type="match status" value="1"/>
</dbReference>
<dbReference type="KEGG" id="hazt:108677612"/>
<evidence type="ECO:0000256" key="2">
    <source>
        <dbReference type="ARBA" id="ARBA00022670"/>
    </source>
</evidence>
<dbReference type="Proteomes" id="UP000694843">
    <property type="component" value="Unplaced"/>
</dbReference>
<dbReference type="InterPro" id="IPR009003">
    <property type="entry name" value="Peptidase_S1_PA"/>
</dbReference>
<comment type="catalytic activity">
    <reaction evidence="8">
        <text>Selective cleavage of 103-Arg-|-Ser-104 and 124-Ile-|-Ile-125 bonds in Limulus clotting factor B to form activated factor B. Cleavage of -Pro-Arg-|-Xaa- bonds in synthetic substrates.</text>
        <dbReference type="EC" id="3.4.21.84"/>
    </reaction>
</comment>
<keyword evidence="5" id="KW-0353">Hemolymph clotting</keyword>
<feature type="domain" description="Peptidase S1" evidence="12">
    <location>
        <begin position="74"/>
        <end position="304"/>
    </location>
</feature>
<name>A0A8B7P5M5_HYAAZ</name>
<dbReference type="PROSITE" id="PS00135">
    <property type="entry name" value="TRYPSIN_SER"/>
    <property type="match status" value="1"/>
</dbReference>
<dbReference type="GO" id="GO:0042381">
    <property type="term" value="P:hemolymph coagulation"/>
    <property type="evidence" value="ECO:0007669"/>
    <property type="project" value="UniProtKB-KW"/>
</dbReference>
<evidence type="ECO:0000256" key="7">
    <source>
        <dbReference type="ARBA" id="ARBA00023157"/>
    </source>
</evidence>
<proteinExistence type="predicted"/>
<dbReference type="OMA" id="ANTEWRW"/>
<keyword evidence="7" id="KW-1015">Disulfide bond</keyword>
<dbReference type="FunFam" id="2.40.10.10:FF:000120">
    <property type="entry name" value="Putative serine protease"/>
    <property type="match status" value="1"/>
</dbReference>
<evidence type="ECO:0000256" key="3">
    <source>
        <dbReference type="ARBA" id="ARBA00022729"/>
    </source>
</evidence>
<dbReference type="GO" id="GO:0006508">
    <property type="term" value="P:proteolysis"/>
    <property type="evidence" value="ECO:0007669"/>
    <property type="project" value="UniProtKB-KW"/>
</dbReference>
<feature type="chain" id="PRO_5034404819" description="limulus clotting factor C" evidence="11">
    <location>
        <begin position="18"/>
        <end position="309"/>
    </location>
</feature>
<protein>
    <recommendedName>
        <fullName evidence="9">limulus clotting factor C</fullName>
        <ecNumber evidence="9">3.4.21.84</ecNumber>
    </recommendedName>
</protein>
<evidence type="ECO:0000256" key="8">
    <source>
        <dbReference type="ARBA" id="ARBA00052079"/>
    </source>
</evidence>
<dbReference type="CDD" id="cd00190">
    <property type="entry name" value="Tryp_SPc"/>
    <property type="match status" value="1"/>
</dbReference>
<evidence type="ECO:0000256" key="9">
    <source>
        <dbReference type="ARBA" id="ARBA00066707"/>
    </source>
</evidence>
<evidence type="ECO:0000256" key="6">
    <source>
        <dbReference type="ARBA" id="ARBA00022825"/>
    </source>
</evidence>
<dbReference type="SUPFAM" id="SSF50494">
    <property type="entry name" value="Trypsin-like serine proteases"/>
    <property type="match status" value="1"/>
</dbReference>